<dbReference type="EMBL" id="MU157890">
    <property type="protein sequence ID" value="KAF9524975.1"/>
    <property type="molecule type" value="Genomic_DNA"/>
</dbReference>
<keyword evidence="3" id="KW-1185">Reference proteome</keyword>
<evidence type="ECO:0000256" key="1">
    <source>
        <dbReference type="SAM" id="MobiDB-lite"/>
    </source>
</evidence>
<evidence type="ECO:0000313" key="2">
    <source>
        <dbReference type="EMBL" id="KAF9524975.1"/>
    </source>
</evidence>
<feature type="region of interest" description="Disordered" evidence="1">
    <location>
        <begin position="125"/>
        <end position="145"/>
    </location>
</feature>
<feature type="compositionally biased region" description="Polar residues" evidence="1">
    <location>
        <begin position="134"/>
        <end position="145"/>
    </location>
</feature>
<comment type="caution">
    <text evidence="2">The sequence shown here is derived from an EMBL/GenBank/DDBJ whole genome shotgun (WGS) entry which is preliminary data.</text>
</comment>
<gene>
    <name evidence="2" type="ORF">CPB83DRAFT_569922</name>
</gene>
<sequence>MKLKSGAWIISEDGLEPSPTQPALIGNIIHLQTIYPDVLKPIDHLGCSSSTIGFQDKRRQSSSISPLPQCFSFKGGLLLMNAWWCAASLHLAHDTFIREVRPPLTMCWLQVPLRYSWGHRRVNTSDVDHRTPARSPSTSDSLSRQSARGFQTHLSSQLCFEYYRLPYGHCL</sequence>
<organism evidence="2 3">
    <name type="scientific">Crepidotus variabilis</name>
    <dbReference type="NCBI Taxonomy" id="179855"/>
    <lineage>
        <taxon>Eukaryota</taxon>
        <taxon>Fungi</taxon>
        <taxon>Dikarya</taxon>
        <taxon>Basidiomycota</taxon>
        <taxon>Agaricomycotina</taxon>
        <taxon>Agaricomycetes</taxon>
        <taxon>Agaricomycetidae</taxon>
        <taxon>Agaricales</taxon>
        <taxon>Agaricineae</taxon>
        <taxon>Crepidotaceae</taxon>
        <taxon>Crepidotus</taxon>
    </lineage>
</organism>
<evidence type="ECO:0000313" key="3">
    <source>
        <dbReference type="Proteomes" id="UP000807306"/>
    </source>
</evidence>
<accession>A0A9P6JLQ8</accession>
<dbReference type="Proteomes" id="UP000807306">
    <property type="component" value="Unassembled WGS sequence"/>
</dbReference>
<reference evidence="2" key="1">
    <citation type="submission" date="2020-11" db="EMBL/GenBank/DDBJ databases">
        <authorList>
            <consortium name="DOE Joint Genome Institute"/>
            <person name="Ahrendt S."/>
            <person name="Riley R."/>
            <person name="Andreopoulos W."/>
            <person name="Labutti K."/>
            <person name="Pangilinan J."/>
            <person name="Ruiz-Duenas F.J."/>
            <person name="Barrasa J.M."/>
            <person name="Sanchez-Garcia M."/>
            <person name="Camarero S."/>
            <person name="Miyauchi S."/>
            <person name="Serrano A."/>
            <person name="Linde D."/>
            <person name="Babiker R."/>
            <person name="Drula E."/>
            <person name="Ayuso-Fernandez I."/>
            <person name="Pacheco R."/>
            <person name="Padilla G."/>
            <person name="Ferreira P."/>
            <person name="Barriuso J."/>
            <person name="Kellner H."/>
            <person name="Castanera R."/>
            <person name="Alfaro M."/>
            <person name="Ramirez L."/>
            <person name="Pisabarro A.G."/>
            <person name="Kuo A."/>
            <person name="Tritt A."/>
            <person name="Lipzen A."/>
            <person name="He G."/>
            <person name="Yan M."/>
            <person name="Ng V."/>
            <person name="Cullen D."/>
            <person name="Martin F."/>
            <person name="Rosso M.-N."/>
            <person name="Henrissat B."/>
            <person name="Hibbett D."/>
            <person name="Martinez A.T."/>
            <person name="Grigoriev I.V."/>
        </authorList>
    </citation>
    <scope>NUCLEOTIDE SEQUENCE</scope>
    <source>
        <strain evidence="2">CBS 506.95</strain>
    </source>
</reference>
<proteinExistence type="predicted"/>
<name>A0A9P6JLQ8_9AGAR</name>
<dbReference type="AlphaFoldDB" id="A0A9P6JLQ8"/>
<protein>
    <submittedName>
        <fullName evidence="2">Uncharacterized protein</fullName>
    </submittedName>
</protein>